<protein>
    <submittedName>
        <fullName evidence="1">Uncharacterized protein</fullName>
    </submittedName>
</protein>
<dbReference type="AlphaFoldDB" id="A0A7S1HXG2"/>
<dbReference type="EMBL" id="HBGA01012918">
    <property type="protein sequence ID" value="CAD8993913.1"/>
    <property type="molecule type" value="Transcribed_RNA"/>
</dbReference>
<accession>A0A7S1HXG2</accession>
<gene>
    <name evidence="1" type="ORF">EGYM00392_LOCUS4963</name>
</gene>
<sequence>MLTIPDGGVWYNHQHKKVDSGQHSGKIFCTQIRMTDITTMHSYSLLCMMMLTCDSPVPRVRYYNESTMLYERVNTPGTLLCCLSYKELIIFHSKTLKTLQKVCNVQWCRAIAL</sequence>
<reference evidence="1" key="1">
    <citation type="submission" date="2021-01" db="EMBL/GenBank/DDBJ databases">
        <authorList>
            <person name="Corre E."/>
            <person name="Pelletier E."/>
            <person name="Niang G."/>
            <person name="Scheremetjew M."/>
            <person name="Finn R."/>
            <person name="Kale V."/>
            <person name="Holt S."/>
            <person name="Cochrane G."/>
            <person name="Meng A."/>
            <person name="Brown T."/>
            <person name="Cohen L."/>
        </authorList>
    </citation>
    <scope>NUCLEOTIDE SEQUENCE</scope>
    <source>
        <strain evidence="1">NIES-381</strain>
    </source>
</reference>
<organism evidence="1">
    <name type="scientific">Eutreptiella gymnastica</name>
    <dbReference type="NCBI Taxonomy" id="73025"/>
    <lineage>
        <taxon>Eukaryota</taxon>
        <taxon>Discoba</taxon>
        <taxon>Euglenozoa</taxon>
        <taxon>Euglenida</taxon>
        <taxon>Spirocuta</taxon>
        <taxon>Euglenophyceae</taxon>
        <taxon>Eutreptiales</taxon>
        <taxon>Eutreptiaceae</taxon>
        <taxon>Eutreptiella</taxon>
    </lineage>
</organism>
<proteinExistence type="predicted"/>
<evidence type="ECO:0000313" key="1">
    <source>
        <dbReference type="EMBL" id="CAD8993913.1"/>
    </source>
</evidence>
<name>A0A7S1HXG2_9EUGL</name>